<protein>
    <submittedName>
        <fullName evidence="1">Uncharacterized protein</fullName>
    </submittedName>
</protein>
<keyword evidence="2" id="KW-1185">Reference proteome</keyword>
<gene>
    <name evidence="1" type="ORF">E0H73_26850</name>
</gene>
<accession>A0A4R0KFT6</accession>
<reference evidence="1 2" key="1">
    <citation type="submission" date="2019-02" db="EMBL/GenBank/DDBJ databases">
        <title>Kribbella capetownensis sp. nov. and Kribbella speibonae sp. nov., isolated from soil.</title>
        <authorList>
            <person name="Curtis S.M."/>
            <person name="Norton I."/>
            <person name="Everest G.J."/>
            <person name="Meyers P.R."/>
        </authorList>
    </citation>
    <scope>NUCLEOTIDE SEQUENCE [LARGE SCALE GENOMIC DNA]</scope>
    <source>
        <strain evidence="1 2">NRRL B-24813</strain>
    </source>
</reference>
<dbReference type="EMBL" id="SJKB01000009">
    <property type="protein sequence ID" value="TCC57974.1"/>
    <property type="molecule type" value="Genomic_DNA"/>
</dbReference>
<name>A0A4R0KFT6_9ACTN</name>
<sequence>MRLSHRAFGTLAGGAVVGLLTACAKAPEEAAADRLEWLRGLDGVEKVEVVADGNDELIVLTSAKRRPDQDIAALVDKVKREFDRHDDDYYNSIELAIDDFRARFSPSPRAVRDPDLQRVLWLRKDGRATASTYGPSGLIMTAPASAATFRRSTRG</sequence>
<dbReference type="RefSeq" id="WP_131361335.1">
    <property type="nucleotide sequence ID" value="NZ_SJKB01000009.1"/>
</dbReference>
<comment type="caution">
    <text evidence="1">The sequence shown here is derived from an EMBL/GenBank/DDBJ whole genome shotgun (WGS) entry which is preliminary data.</text>
</comment>
<dbReference type="AlphaFoldDB" id="A0A4R0KFT6"/>
<evidence type="ECO:0000313" key="1">
    <source>
        <dbReference type="EMBL" id="TCC57974.1"/>
    </source>
</evidence>
<proteinExistence type="predicted"/>
<dbReference type="OrthoDB" id="3809259at2"/>
<organism evidence="1 2">
    <name type="scientific">Kribbella pittospori</name>
    <dbReference type="NCBI Taxonomy" id="722689"/>
    <lineage>
        <taxon>Bacteria</taxon>
        <taxon>Bacillati</taxon>
        <taxon>Actinomycetota</taxon>
        <taxon>Actinomycetes</taxon>
        <taxon>Propionibacteriales</taxon>
        <taxon>Kribbellaceae</taxon>
        <taxon>Kribbella</taxon>
    </lineage>
</organism>
<dbReference type="PROSITE" id="PS51257">
    <property type="entry name" value="PROKAR_LIPOPROTEIN"/>
    <property type="match status" value="1"/>
</dbReference>
<evidence type="ECO:0000313" key="2">
    <source>
        <dbReference type="Proteomes" id="UP000291144"/>
    </source>
</evidence>
<dbReference type="Proteomes" id="UP000291144">
    <property type="component" value="Unassembled WGS sequence"/>
</dbReference>